<protein>
    <submittedName>
        <fullName evidence="1">Uncharacterized protein</fullName>
    </submittedName>
</protein>
<gene>
    <name evidence="1" type="ORF">EVOR1521_LOCUS26578</name>
</gene>
<dbReference type="EMBL" id="CAUJNA010003521">
    <property type="protein sequence ID" value="CAJ1404044.1"/>
    <property type="molecule type" value="Genomic_DNA"/>
</dbReference>
<evidence type="ECO:0000313" key="2">
    <source>
        <dbReference type="Proteomes" id="UP001178507"/>
    </source>
</evidence>
<organism evidence="1 2">
    <name type="scientific">Effrenium voratum</name>
    <dbReference type="NCBI Taxonomy" id="2562239"/>
    <lineage>
        <taxon>Eukaryota</taxon>
        <taxon>Sar</taxon>
        <taxon>Alveolata</taxon>
        <taxon>Dinophyceae</taxon>
        <taxon>Suessiales</taxon>
        <taxon>Symbiodiniaceae</taxon>
        <taxon>Effrenium</taxon>
    </lineage>
</organism>
<proteinExistence type="predicted"/>
<dbReference type="AlphaFoldDB" id="A0AA36NF60"/>
<comment type="caution">
    <text evidence="1">The sequence shown here is derived from an EMBL/GenBank/DDBJ whole genome shotgun (WGS) entry which is preliminary data.</text>
</comment>
<accession>A0AA36NF60</accession>
<keyword evidence="2" id="KW-1185">Reference proteome</keyword>
<name>A0AA36NF60_9DINO</name>
<sequence length="494" mass="52824">MGTPAEPAEGHASRCEELALVASSPSPQPSASVLRLPVIRGVAPRKAARAQLAITVTTEVEDVELAVELAEGEAQDEGGFPAPLPCGVATTRRFCGKDVLGRLCVAGVPPVPFGVQVEAGRSFVATEVRRRTLALGAEELGLGSGMGATGRGTAVDMSISEGPQAVLTVNIRRAKKKELTKLAQQQALQTAMERGRYSSLLAQIARAKTRKVEAAMIEQANRVLKTLQPKEGSFMTHKELAHLMKWRRVTCPDGAAEASVPCGLDEACPCNAGSAQPGELCLVMNDAVAVALKDVAPSHMPADQWLFKALVQAALHAPEGCVWKSGGKFLLSNEERNQSANAIVGVLERNNTESEAGKGVRALVSFTEQEYGYRVTAVQLNFHPNHKSSHKQHRDIYGAGQKGGINCTCSFMKCTGTVCYSLGSSRQVLCETITDARSKYQTCGEECQGMKTYKWMHSGSAMHFNAPWNNNHTHGIPPLDEPCGPRISIALLCA</sequence>
<evidence type="ECO:0000313" key="1">
    <source>
        <dbReference type="EMBL" id="CAJ1404044.1"/>
    </source>
</evidence>
<dbReference type="Proteomes" id="UP001178507">
    <property type="component" value="Unassembled WGS sequence"/>
</dbReference>
<reference evidence="1" key="1">
    <citation type="submission" date="2023-08" db="EMBL/GenBank/DDBJ databases">
        <authorList>
            <person name="Chen Y."/>
            <person name="Shah S."/>
            <person name="Dougan E. K."/>
            <person name="Thang M."/>
            <person name="Chan C."/>
        </authorList>
    </citation>
    <scope>NUCLEOTIDE SEQUENCE</scope>
</reference>